<sequence>MEPSMSATTIAGCLLYSLDPPSLARFYAELLGWPITEQQADYQQLAHQGFELTLVQVPPAIAARIVLQEPPLPRSDCACKPLFQVDDLARARQRAAKAGGRVYEAEREWQFKDARACDGIDPEGNIFQLRQPLPR</sequence>
<dbReference type="InterPro" id="IPR029068">
    <property type="entry name" value="Glyas_Bleomycin-R_OHBP_Dase"/>
</dbReference>
<dbReference type="eggNOG" id="COG0346">
    <property type="taxonomic scope" value="Bacteria"/>
</dbReference>
<feature type="domain" description="VOC" evidence="1">
    <location>
        <begin position="9"/>
        <end position="132"/>
    </location>
</feature>
<dbReference type="KEGG" id="pfl:PFL_2629"/>
<dbReference type="Pfam" id="PF18029">
    <property type="entry name" value="Glyoxalase_6"/>
    <property type="match status" value="1"/>
</dbReference>
<dbReference type="SUPFAM" id="SSF54593">
    <property type="entry name" value="Glyoxalase/Bleomycin resistance protein/Dihydroxybiphenyl dioxygenase"/>
    <property type="match status" value="1"/>
</dbReference>
<gene>
    <name evidence="2" type="ordered locus">PFL_2629</name>
</gene>
<dbReference type="Proteomes" id="UP000008540">
    <property type="component" value="Chromosome"/>
</dbReference>
<reference evidence="2 3" key="1">
    <citation type="journal article" date="2005" name="Nat. Biotechnol.">
        <title>Complete genome sequence of the plant commensal Pseudomonas fluorescens Pf-5.</title>
        <authorList>
            <person name="Paulsen I.T."/>
            <person name="Press C.M."/>
            <person name="Ravel J."/>
            <person name="Kobayashi D.Y."/>
            <person name="Myers G.S."/>
            <person name="Mavrodi D.V."/>
            <person name="DeBoy R.T."/>
            <person name="Seshadri R."/>
            <person name="Ren Q."/>
            <person name="Madupu R."/>
            <person name="Dodson R.J."/>
            <person name="Durkin A.S."/>
            <person name="Brinkac L.M."/>
            <person name="Daugherty S.C."/>
            <person name="Sullivan S.A."/>
            <person name="Rosovitz M.J."/>
            <person name="Gwinn M.L."/>
            <person name="Zhou L."/>
            <person name="Schneider D.J."/>
            <person name="Cartinhour S.W."/>
            <person name="Nelson W.C."/>
            <person name="Weidman J."/>
            <person name="Watkins K."/>
            <person name="Tran K."/>
            <person name="Khouri H."/>
            <person name="Pierson E.A."/>
            <person name="Pierson L.S.III."/>
            <person name="Thomashow L.S."/>
            <person name="Loper J.E."/>
        </authorList>
    </citation>
    <scope>NUCLEOTIDE SEQUENCE [LARGE SCALE GENOMIC DNA]</scope>
    <source>
        <strain evidence="3">ATCC BAA-477 / NRRL B-23932 / Pf-5</strain>
    </source>
</reference>
<accession>Q4KDE7</accession>
<dbReference type="AlphaFoldDB" id="Q4KDE7"/>
<dbReference type="InterPro" id="IPR037523">
    <property type="entry name" value="VOC_core"/>
</dbReference>
<organism evidence="2 3">
    <name type="scientific">Pseudomonas fluorescens (strain ATCC BAA-477 / NRRL B-23932 / Pf-5)</name>
    <dbReference type="NCBI Taxonomy" id="220664"/>
    <lineage>
        <taxon>Bacteria</taxon>
        <taxon>Pseudomonadati</taxon>
        <taxon>Pseudomonadota</taxon>
        <taxon>Gammaproteobacteria</taxon>
        <taxon>Pseudomonadales</taxon>
        <taxon>Pseudomonadaceae</taxon>
        <taxon>Pseudomonas</taxon>
    </lineage>
</organism>
<evidence type="ECO:0000313" key="3">
    <source>
        <dbReference type="Proteomes" id="UP000008540"/>
    </source>
</evidence>
<evidence type="ECO:0000259" key="1">
    <source>
        <dbReference type="PROSITE" id="PS51819"/>
    </source>
</evidence>
<dbReference type="Gene3D" id="3.10.180.10">
    <property type="entry name" value="2,3-Dihydroxybiphenyl 1,2-Dioxygenase, domain 1"/>
    <property type="match status" value="1"/>
</dbReference>
<name>Q4KDE7_PSEF5</name>
<protein>
    <recommendedName>
        <fullName evidence="1">VOC domain-containing protein</fullName>
    </recommendedName>
</protein>
<dbReference type="EMBL" id="CP000076">
    <property type="protein sequence ID" value="AAY91902.1"/>
    <property type="molecule type" value="Genomic_DNA"/>
</dbReference>
<dbReference type="STRING" id="220664.PFL_2629"/>
<proteinExistence type="predicted"/>
<dbReference type="HOGENOM" id="CLU_158630_0_0_6"/>
<dbReference type="InterPro" id="IPR041581">
    <property type="entry name" value="Glyoxalase_6"/>
</dbReference>
<dbReference type="PROSITE" id="PS51819">
    <property type="entry name" value="VOC"/>
    <property type="match status" value="1"/>
</dbReference>
<evidence type="ECO:0000313" key="2">
    <source>
        <dbReference type="EMBL" id="AAY91902.1"/>
    </source>
</evidence>